<dbReference type="CDD" id="cd01949">
    <property type="entry name" value="GGDEF"/>
    <property type="match status" value="1"/>
</dbReference>
<dbReference type="InterPro" id="IPR035919">
    <property type="entry name" value="EAL_sf"/>
</dbReference>
<accession>A0A1I4KXV6</accession>
<protein>
    <submittedName>
        <fullName evidence="5">Diguanylate cyclase (GGDEF) domain-containing protein</fullName>
    </submittedName>
</protein>
<evidence type="ECO:0000256" key="2">
    <source>
        <dbReference type="SAM" id="MobiDB-lite"/>
    </source>
</evidence>
<dbReference type="PROSITE" id="PS50883">
    <property type="entry name" value="EAL"/>
    <property type="match status" value="1"/>
</dbReference>
<evidence type="ECO:0000313" key="5">
    <source>
        <dbReference type="EMBL" id="SFL83580.1"/>
    </source>
</evidence>
<dbReference type="SMART" id="SM00267">
    <property type="entry name" value="GGDEF"/>
    <property type="match status" value="1"/>
</dbReference>
<dbReference type="InterPro" id="IPR000160">
    <property type="entry name" value="GGDEF_dom"/>
</dbReference>
<sequence length="521" mass="56987">MPPEPLPVVALREEPSEAPPGPSDAEARIRRLERRLARERAARTEAETLLEAKSRELYDLNRQLGLFAAELEGRVAERTHELAQARARALELAERDQLTGLANRTRFARALDERLADGHRDGTRFALLLLDLDRFKDINDSLGHEAGDIFLQHTARRLTARFGPDAVVARLGGDEFAALLPAPPGTDLARLGEDIAAAIRQPIPYRGRSLAASCSVGIAVVPDDARTGGELQRFADIALYRSKTTRLATTLFDGAMGRAVEARHALGEDLVRAIREGGIEPWFQPIVEGADCRPVGAEALARWIHPTLGFLAPGAFLGLAEERGLMPDLFAAMMRRACPPARRWIAAGRLDYLSVNLSPSQFKAGSVADEVIALLAELDFPARALTVEITEEVLLADLDRARAQLERLAAHGVRVALDDFGVGYSNIGYLRQLPIHTLKLDRLLTQDVATDHKARCILSAMVQIARALDLRLVSEGVEDSSQALWLIHLGCRQLQGYLFGRPMSADAFTAHLGLVAARTRA</sequence>
<dbReference type="RefSeq" id="WP_091951063.1">
    <property type="nucleotide sequence ID" value="NZ_FOSV01000026.1"/>
</dbReference>
<dbReference type="InterPro" id="IPR001633">
    <property type="entry name" value="EAL_dom"/>
</dbReference>
<dbReference type="Gene3D" id="3.20.20.450">
    <property type="entry name" value="EAL domain"/>
    <property type="match status" value="1"/>
</dbReference>
<dbReference type="SMART" id="SM00052">
    <property type="entry name" value="EAL"/>
    <property type="match status" value="1"/>
</dbReference>
<dbReference type="InterPro" id="IPR029787">
    <property type="entry name" value="Nucleotide_cyclase"/>
</dbReference>
<name>A0A1I4KXV6_9HYPH</name>
<organism evidence="5 6">
    <name type="scientific">Methylorubrum salsuginis</name>
    <dbReference type="NCBI Taxonomy" id="414703"/>
    <lineage>
        <taxon>Bacteria</taxon>
        <taxon>Pseudomonadati</taxon>
        <taxon>Pseudomonadota</taxon>
        <taxon>Alphaproteobacteria</taxon>
        <taxon>Hyphomicrobiales</taxon>
        <taxon>Methylobacteriaceae</taxon>
        <taxon>Methylorubrum</taxon>
    </lineage>
</organism>
<evidence type="ECO:0000259" key="3">
    <source>
        <dbReference type="PROSITE" id="PS50883"/>
    </source>
</evidence>
<evidence type="ECO:0000256" key="1">
    <source>
        <dbReference type="SAM" id="Coils"/>
    </source>
</evidence>
<dbReference type="OrthoDB" id="9814202at2"/>
<dbReference type="Pfam" id="PF00563">
    <property type="entry name" value="EAL"/>
    <property type="match status" value="1"/>
</dbReference>
<dbReference type="Pfam" id="PF00990">
    <property type="entry name" value="GGDEF"/>
    <property type="match status" value="1"/>
</dbReference>
<dbReference type="Gene3D" id="3.30.70.270">
    <property type="match status" value="1"/>
</dbReference>
<dbReference type="PROSITE" id="PS50887">
    <property type="entry name" value="GGDEF"/>
    <property type="match status" value="1"/>
</dbReference>
<feature type="region of interest" description="Disordered" evidence="2">
    <location>
        <begin position="1"/>
        <end position="28"/>
    </location>
</feature>
<feature type="coiled-coil region" evidence="1">
    <location>
        <begin position="29"/>
        <end position="88"/>
    </location>
</feature>
<dbReference type="STRING" id="414703.SAMN04488125_12647"/>
<feature type="domain" description="EAL" evidence="3">
    <location>
        <begin position="263"/>
        <end position="516"/>
    </location>
</feature>
<keyword evidence="6" id="KW-1185">Reference proteome</keyword>
<gene>
    <name evidence="5" type="ORF">SAMN04488125_12647</name>
</gene>
<reference evidence="6" key="1">
    <citation type="submission" date="2016-10" db="EMBL/GenBank/DDBJ databases">
        <authorList>
            <person name="Varghese N."/>
            <person name="Submissions S."/>
        </authorList>
    </citation>
    <scope>NUCLEOTIDE SEQUENCE [LARGE SCALE GENOMIC DNA]</scope>
    <source>
        <strain evidence="6">CGMCC 1.6474</strain>
    </source>
</reference>
<dbReference type="PANTHER" id="PTHR44757">
    <property type="entry name" value="DIGUANYLATE CYCLASE DGCP"/>
    <property type="match status" value="1"/>
</dbReference>
<dbReference type="NCBIfam" id="TIGR00254">
    <property type="entry name" value="GGDEF"/>
    <property type="match status" value="1"/>
</dbReference>
<dbReference type="EMBL" id="FOSV01000026">
    <property type="protein sequence ID" value="SFL83580.1"/>
    <property type="molecule type" value="Genomic_DNA"/>
</dbReference>
<evidence type="ECO:0000259" key="4">
    <source>
        <dbReference type="PROSITE" id="PS50887"/>
    </source>
</evidence>
<dbReference type="SUPFAM" id="SSF55073">
    <property type="entry name" value="Nucleotide cyclase"/>
    <property type="match status" value="1"/>
</dbReference>
<dbReference type="PANTHER" id="PTHR44757:SF2">
    <property type="entry name" value="BIOFILM ARCHITECTURE MAINTENANCE PROTEIN MBAA"/>
    <property type="match status" value="1"/>
</dbReference>
<dbReference type="InterPro" id="IPR052155">
    <property type="entry name" value="Biofilm_reg_signaling"/>
</dbReference>
<keyword evidence="1" id="KW-0175">Coiled coil</keyword>
<dbReference type="Proteomes" id="UP000198804">
    <property type="component" value="Unassembled WGS sequence"/>
</dbReference>
<evidence type="ECO:0000313" key="6">
    <source>
        <dbReference type="Proteomes" id="UP000198804"/>
    </source>
</evidence>
<proteinExistence type="predicted"/>
<dbReference type="InterPro" id="IPR043128">
    <property type="entry name" value="Rev_trsase/Diguanyl_cyclase"/>
</dbReference>
<dbReference type="SUPFAM" id="SSF141868">
    <property type="entry name" value="EAL domain-like"/>
    <property type="match status" value="1"/>
</dbReference>
<dbReference type="AlphaFoldDB" id="A0A1I4KXV6"/>
<dbReference type="CDD" id="cd01948">
    <property type="entry name" value="EAL"/>
    <property type="match status" value="1"/>
</dbReference>
<feature type="domain" description="GGDEF" evidence="4">
    <location>
        <begin position="123"/>
        <end position="254"/>
    </location>
</feature>